<comment type="pathway">
    <text evidence="1">Biopolymer metabolism; poly-(R)-3-hydroxybutanoate biosynthesis.</text>
</comment>
<evidence type="ECO:0000256" key="2">
    <source>
        <dbReference type="ARBA" id="ARBA00019066"/>
    </source>
</evidence>
<accession>A0AAE3G1Q3</accession>
<keyword evidence="3" id="KW-0583">PHB biosynthesis</keyword>
<dbReference type="GO" id="GO:0042619">
    <property type="term" value="P:poly-hydroxybutyrate biosynthetic process"/>
    <property type="evidence" value="ECO:0007669"/>
    <property type="project" value="UniProtKB-KW"/>
</dbReference>
<sequence>MSGPAPEEYWLDWIARAQAGNRSWLRALDPSVPEKDREQALLSARGEWIAAMDGALQSLADDLQGSADWTASLLRHLRNLHEEVDRHLDETAQQLPPDLQWLTHWLESCAASGSTDLARATLDALRQWPQLGVGGRQVANLQALHKSLSTAIEAGAAYAQTQKVMLEKALKGWEQRLAARSSDPAPDREELLETWLSALSDAYEHMLDSDEHTRHLAKLNTSLQQARADALPLIEPWLHGFGIATRQDLAGTQVRLQEMRRANDEELDALRQRLDLLETHGAKPARRNKQR</sequence>
<comment type="caution">
    <text evidence="4">The sequence shown here is derived from an EMBL/GenBank/DDBJ whole genome shotgun (WGS) entry which is preliminary data.</text>
</comment>
<reference evidence="4" key="1">
    <citation type="submission" date="2022-03" db="EMBL/GenBank/DDBJ databases">
        <title>Genomic Encyclopedia of Type Strains, Phase III (KMG-III): the genomes of soil and plant-associated and newly described type strains.</title>
        <authorList>
            <person name="Whitman W."/>
        </authorList>
    </citation>
    <scope>NUCLEOTIDE SEQUENCE</scope>
    <source>
        <strain evidence="4">ANL 6-2</strain>
    </source>
</reference>
<evidence type="ECO:0000256" key="1">
    <source>
        <dbReference type="ARBA" id="ARBA00004683"/>
    </source>
</evidence>
<dbReference type="Pfam" id="PF09712">
    <property type="entry name" value="PHA_synth_III_E"/>
    <property type="match status" value="1"/>
</dbReference>
<gene>
    <name evidence="4" type="ORF">J2T57_001170</name>
</gene>
<organism evidence="4 5">
    <name type="scientific">Natronocella acetinitrilica</name>
    <dbReference type="NCBI Taxonomy" id="414046"/>
    <lineage>
        <taxon>Bacteria</taxon>
        <taxon>Pseudomonadati</taxon>
        <taxon>Pseudomonadota</taxon>
        <taxon>Gammaproteobacteria</taxon>
        <taxon>Chromatiales</taxon>
        <taxon>Ectothiorhodospiraceae</taxon>
        <taxon>Natronocella</taxon>
    </lineage>
</organism>
<keyword evidence="5" id="KW-1185">Reference proteome</keyword>
<evidence type="ECO:0000313" key="4">
    <source>
        <dbReference type="EMBL" id="MCP1674071.1"/>
    </source>
</evidence>
<evidence type="ECO:0000313" key="5">
    <source>
        <dbReference type="Proteomes" id="UP001205843"/>
    </source>
</evidence>
<dbReference type="AlphaFoldDB" id="A0AAE3G1Q3"/>
<dbReference type="Proteomes" id="UP001205843">
    <property type="component" value="Unassembled WGS sequence"/>
</dbReference>
<name>A0AAE3G1Q3_9GAMM</name>
<protein>
    <recommendedName>
        <fullName evidence="2">Poly(3-hydroxyalkanoate) polymerase subunit PhaE</fullName>
    </recommendedName>
</protein>
<dbReference type="InterPro" id="IPR010123">
    <property type="entry name" value="PHA_synth_III_E"/>
</dbReference>
<dbReference type="EMBL" id="JALJXV010000002">
    <property type="protein sequence ID" value="MCP1674071.1"/>
    <property type="molecule type" value="Genomic_DNA"/>
</dbReference>
<proteinExistence type="predicted"/>
<evidence type="ECO:0000256" key="3">
    <source>
        <dbReference type="ARBA" id="ARBA00022752"/>
    </source>
</evidence>